<protein>
    <submittedName>
        <fullName evidence="1">Uncharacterized protein</fullName>
    </submittedName>
</protein>
<keyword evidence="2" id="KW-1185">Reference proteome</keyword>
<sequence length="260" mass="28520">METDSSTPPAAPEIAIQNFNGLIDDRFVTSCQNRIPFYWPSYADQNVGDQVLLLANGTLIFFGTLPESALSGRPTFTVDGNAFDYTGRCNLHFQIVDIMTHNPALSDSRVYTVQRNAYPAPDDPKGIALTAPVISPLKYDKKSYDGKLALSVSIAYEDMKTTDAVTLKFELRKTTANYRGPVPLFYDVPDIPVPIGANDAAAGKVTVSLPAGIFQGVDENIASVYYVVRSMPVDSNARYLDMESRRNLTFQVDVVPPYSA</sequence>
<proteinExistence type="predicted"/>
<dbReference type="RefSeq" id="WP_094855761.1">
    <property type="nucleotide sequence ID" value="NZ_NEVM01000005.1"/>
</dbReference>
<reference evidence="2" key="1">
    <citation type="submission" date="2017-05" db="EMBL/GenBank/DDBJ databases">
        <title>Complete and WGS of Bordetella genogroups.</title>
        <authorList>
            <person name="Spilker T."/>
            <person name="Lipuma J."/>
        </authorList>
    </citation>
    <scope>NUCLEOTIDE SEQUENCE [LARGE SCALE GENOMIC DNA]</scope>
    <source>
        <strain evidence="2">AU16122</strain>
    </source>
</reference>
<accession>A0A261S2H6</accession>
<comment type="caution">
    <text evidence="1">The sequence shown here is derived from an EMBL/GenBank/DDBJ whole genome shotgun (WGS) entry which is preliminary data.</text>
</comment>
<evidence type="ECO:0000313" key="2">
    <source>
        <dbReference type="Proteomes" id="UP000216020"/>
    </source>
</evidence>
<organism evidence="1 2">
    <name type="scientific">Bordetella genomosp. 10</name>
    <dbReference type="NCBI Taxonomy" id="1416804"/>
    <lineage>
        <taxon>Bacteria</taxon>
        <taxon>Pseudomonadati</taxon>
        <taxon>Pseudomonadota</taxon>
        <taxon>Betaproteobacteria</taxon>
        <taxon>Burkholderiales</taxon>
        <taxon>Alcaligenaceae</taxon>
        <taxon>Bordetella</taxon>
    </lineage>
</organism>
<name>A0A261S2H6_9BORD</name>
<evidence type="ECO:0000313" key="1">
    <source>
        <dbReference type="EMBL" id="OZI31351.1"/>
    </source>
</evidence>
<dbReference type="AlphaFoldDB" id="A0A261S2H6"/>
<dbReference type="Proteomes" id="UP000216020">
    <property type="component" value="Unassembled WGS sequence"/>
</dbReference>
<dbReference type="OrthoDB" id="8682413at2"/>
<gene>
    <name evidence="1" type="ORF">CAL29_25895</name>
</gene>
<dbReference type="EMBL" id="NEVM01000005">
    <property type="protein sequence ID" value="OZI31351.1"/>
    <property type="molecule type" value="Genomic_DNA"/>
</dbReference>